<feature type="region of interest" description="Disordered" evidence="1">
    <location>
        <begin position="352"/>
        <end position="380"/>
    </location>
</feature>
<protein>
    <submittedName>
        <fullName evidence="2">Uncharacterized protein</fullName>
    </submittedName>
</protein>
<feature type="region of interest" description="Disordered" evidence="1">
    <location>
        <begin position="1"/>
        <end position="27"/>
    </location>
</feature>
<dbReference type="ExpressionAtlas" id="I3S8B1">
    <property type="expression patterns" value="differential"/>
</dbReference>
<feature type="compositionally biased region" description="Basic residues" evidence="1">
    <location>
        <begin position="352"/>
        <end position="366"/>
    </location>
</feature>
<proteinExistence type="evidence at transcript level"/>
<evidence type="ECO:0000313" key="2">
    <source>
        <dbReference type="EMBL" id="AFK36503.1"/>
    </source>
</evidence>
<dbReference type="PANTHER" id="PTHR33356:SF5">
    <property type="entry name" value="TIP41-LIKE PROTEIN"/>
    <property type="match status" value="1"/>
</dbReference>
<sequence>MAENLDDGEFWLPPQFLSDDDGDDTITTKAKPSSFSFFNNGEDPLLFPYGFACSDLSSPIDSLAASSETESDDDEQLFAELTRCLSRSSLHVDSKASENHNNNNNLGGSPQSTLCAFDSKCRKGSSQGSSNGVCDAASSNATLNLLHAAAGEVETLRLNQQTVPQRNSSPVTLPKNNAVSPNDLSFFAPQSISHYQLQIANLQRMRQQQIAERLNTIREGMQRQNGGVFQQRQTNGRRNNNVAGLGLSSSAWPTLQHAQQQQPPIHTSPPCFPMGAVFHGNGYGSSTGTGVFLPRPVESRNSPKKPACTTAYVPARVAHALNLKLEDYIVGCQPHRFNSTSNVENVAAVAPPRHRGNNVNSQKKRSNNTTSRPQPAAVSNEIKLPQEWTY</sequence>
<name>I3S8B1_MEDTR</name>
<organism evidence="2">
    <name type="scientific">Medicago truncatula</name>
    <name type="common">Barrel medic</name>
    <name type="synonym">Medicago tribuloides</name>
    <dbReference type="NCBI Taxonomy" id="3880"/>
    <lineage>
        <taxon>Eukaryota</taxon>
        <taxon>Viridiplantae</taxon>
        <taxon>Streptophyta</taxon>
        <taxon>Embryophyta</taxon>
        <taxon>Tracheophyta</taxon>
        <taxon>Spermatophyta</taxon>
        <taxon>Magnoliopsida</taxon>
        <taxon>eudicotyledons</taxon>
        <taxon>Gunneridae</taxon>
        <taxon>Pentapetalae</taxon>
        <taxon>rosids</taxon>
        <taxon>fabids</taxon>
        <taxon>Fabales</taxon>
        <taxon>Fabaceae</taxon>
        <taxon>Papilionoideae</taxon>
        <taxon>50 kb inversion clade</taxon>
        <taxon>NPAAA clade</taxon>
        <taxon>Hologalegina</taxon>
        <taxon>IRL clade</taxon>
        <taxon>Trifolieae</taxon>
        <taxon>Medicago</taxon>
    </lineage>
</organism>
<reference evidence="2" key="1">
    <citation type="submission" date="2012-05" db="EMBL/GenBank/DDBJ databases">
        <authorList>
            <person name="Krishnakumar V."/>
            <person name="Cheung F."/>
            <person name="Xiao Y."/>
            <person name="Chan A."/>
            <person name="Moskal W.A."/>
            <person name="Town C.D."/>
        </authorList>
    </citation>
    <scope>NUCLEOTIDE SEQUENCE</scope>
</reference>
<dbReference type="EMBL" id="BT136708">
    <property type="protein sequence ID" value="AFK36503.1"/>
    <property type="molecule type" value="mRNA"/>
</dbReference>
<dbReference type="AlphaFoldDB" id="I3S8B1"/>
<evidence type="ECO:0000256" key="1">
    <source>
        <dbReference type="SAM" id="MobiDB-lite"/>
    </source>
</evidence>
<dbReference type="PANTHER" id="PTHR33356">
    <property type="entry name" value="TIP41-LIKE PROTEIN"/>
    <property type="match status" value="1"/>
</dbReference>
<accession>I3S8B1</accession>